<reference evidence="3" key="1">
    <citation type="submission" date="2018-05" db="EMBL/GenBank/DDBJ databases">
        <authorList>
            <person name="Lanie J.A."/>
            <person name="Ng W.-L."/>
            <person name="Kazmierczak K.M."/>
            <person name="Andrzejewski T.M."/>
            <person name="Davidsen T.M."/>
            <person name="Wayne K.J."/>
            <person name="Tettelin H."/>
            <person name="Glass J.I."/>
            <person name="Rusch D."/>
            <person name="Podicherti R."/>
            <person name="Tsui H.-C.T."/>
            <person name="Winkler M.E."/>
        </authorList>
    </citation>
    <scope>NUCLEOTIDE SEQUENCE</scope>
</reference>
<dbReference type="InterPro" id="IPR019533">
    <property type="entry name" value="Peptidase_S26"/>
</dbReference>
<name>A0A382H2Z4_9ZZZZ</name>
<dbReference type="SUPFAM" id="SSF51306">
    <property type="entry name" value="LexA/Signal peptidase"/>
    <property type="match status" value="1"/>
</dbReference>
<feature type="domain" description="Peptidase S26" evidence="2">
    <location>
        <begin position="6"/>
        <end position="138"/>
    </location>
</feature>
<dbReference type="Pfam" id="PF10502">
    <property type="entry name" value="Peptidase_S26"/>
    <property type="match status" value="1"/>
</dbReference>
<comment type="similarity">
    <text evidence="1">Belongs to the peptidase S26 family.</text>
</comment>
<dbReference type="PANTHER" id="PTHR43390:SF1">
    <property type="entry name" value="CHLOROPLAST PROCESSING PEPTIDASE"/>
    <property type="match status" value="1"/>
</dbReference>
<dbReference type="Gene3D" id="2.10.109.10">
    <property type="entry name" value="Umud Fragment, subunit A"/>
    <property type="match status" value="1"/>
</dbReference>
<dbReference type="EMBL" id="UINC01058825">
    <property type="protein sequence ID" value="SVB81532.1"/>
    <property type="molecule type" value="Genomic_DNA"/>
</dbReference>
<evidence type="ECO:0000256" key="1">
    <source>
        <dbReference type="ARBA" id="ARBA00009370"/>
    </source>
</evidence>
<protein>
    <recommendedName>
        <fullName evidence="2">Peptidase S26 domain-containing protein</fullName>
    </recommendedName>
</protein>
<dbReference type="GO" id="GO:0006465">
    <property type="term" value="P:signal peptide processing"/>
    <property type="evidence" value="ECO:0007669"/>
    <property type="project" value="InterPro"/>
</dbReference>
<dbReference type="GO" id="GO:0016020">
    <property type="term" value="C:membrane"/>
    <property type="evidence" value="ECO:0007669"/>
    <property type="project" value="InterPro"/>
</dbReference>
<accession>A0A382H2Z4</accession>
<evidence type="ECO:0000313" key="3">
    <source>
        <dbReference type="EMBL" id="SVB81532.1"/>
    </source>
</evidence>
<gene>
    <name evidence="3" type="ORF">METZ01_LOCUS234386</name>
</gene>
<proteinExistence type="inferred from homology"/>
<dbReference type="NCBIfam" id="TIGR02227">
    <property type="entry name" value="sigpep_I_bact"/>
    <property type="match status" value="1"/>
</dbReference>
<dbReference type="InterPro" id="IPR000223">
    <property type="entry name" value="Pept_S26A_signal_pept_1"/>
</dbReference>
<dbReference type="AlphaFoldDB" id="A0A382H2Z4"/>
<dbReference type="PANTHER" id="PTHR43390">
    <property type="entry name" value="SIGNAL PEPTIDASE I"/>
    <property type="match status" value="1"/>
</dbReference>
<evidence type="ECO:0000259" key="2">
    <source>
        <dbReference type="Pfam" id="PF10502"/>
    </source>
</evidence>
<sequence>MRRIARVKNRSMEPTLKNKDLLITSSVTDETELKRGQIVVVKLDHDSEKLSVKRIIGLRNEFLEIDSGQIYIDGAPLSEPYIDNLPKSRGLEHLTCKIPDGHFFLLSDFRNFHHVIDSRRLGPISISKITDVARLRIWPPLKFF</sequence>
<organism evidence="3">
    <name type="scientific">marine metagenome</name>
    <dbReference type="NCBI Taxonomy" id="408172"/>
    <lineage>
        <taxon>unclassified sequences</taxon>
        <taxon>metagenomes</taxon>
        <taxon>ecological metagenomes</taxon>
    </lineage>
</organism>
<dbReference type="GO" id="GO:0004252">
    <property type="term" value="F:serine-type endopeptidase activity"/>
    <property type="evidence" value="ECO:0007669"/>
    <property type="project" value="InterPro"/>
</dbReference>
<dbReference type="InterPro" id="IPR036286">
    <property type="entry name" value="LexA/Signal_pep-like_sf"/>
</dbReference>
<dbReference type="CDD" id="cd06530">
    <property type="entry name" value="S26_SPase_I"/>
    <property type="match status" value="1"/>
</dbReference>